<dbReference type="Gene3D" id="3.90.420.10">
    <property type="entry name" value="Oxidoreductase, molybdopterin-binding domain"/>
    <property type="match status" value="1"/>
</dbReference>
<accession>A0ABX7BE46</accession>
<dbReference type="SUPFAM" id="SSF56524">
    <property type="entry name" value="Oxidoreductase molybdopterin-binding domain"/>
    <property type="match status" value="1"/>
</dbReference>
<protein>
    <submittedName>
        <fullName evidence="3">Molybdopterin-dependent oxidoreductase</fullName>
    </submittedName>
</protein>
<evidence type="ECO:0000256" key="1">
    <source>
        <dbReference type="SAM" id="SignalP"/>
    </source>
</evidence>
<dbReference type="InterPro" id="IPR000572">
    <property type="entry name" value="OxRdtase_Mopterin-bd_dom"/>
</dbReference>
<dbReference type="RefSeq" id="WP_201079550.1">
    <property type="nucleotide sequence ID" value="NZ_CP067420.1"/>
</dbReference>
<name>A0ABX7BE46_9PROT</name>
<organism evidence="3 4">
    <name type="scientific">Skermanella cutis</name>
    <dbReference type="NCBI Taxonomy" id="2775420"/>
    <lineage>
        <taxon>Bacteria</taxon>
        <taxon>Pseudomonadati</taxon>
        <taxon>Pseudomonadota</taxon>
        <taxon>Alphaproteobacteria</taxon>
        <taxon>Rhodospirillales</taxon>
        <taxon>Azospirillaceae</taxon>
        <taxon>Skermanella</taxon>
    </lineage>
</organism>
<feature type="domain" description="Oxidoreductase molybdopterin-binding" evidence="2">
    <location>
        <begin position="74"/>
        <end position="148"/>
    </location>
</feature>
<dbReference type="EMBL" id="CP067420">
    <property type="protein sequence ID" value="QQP91533.1"/>
    <property type="molecule type" value="Genomic_DNA"/>
</dbReference>
<proteinExistence type="predicted"/>
<keyword evidence="4" id="KW-1185">Reference proteome</keyword>
<reference evidence="3" key="1">
    <citation type="submission" date="2021-02" db="EMBL/GenBank/DDBJ databases">
        <title>Skermanella TT6 skin isolate.</title>
        <authorList>
            <person name="Lee K."/>
            <person name="Ganzorig M."/>
        </authorList>
    </citation>
    <scope>NUCLEOTIDE SEQUENCE</scope>
    <source>
        <strain evidence="3">TT6</strain>
    </source>
</reference>
<dbReference type="Proteomes" id="UP000595197">
    <property type="component" value="Chromosome"/>
</dbReference>
<sequence length="174" mass="18933">MFASHRSIPSLIAIALMIWMSAFHSAAAETLAAPSGPVVLTVTGKIAQTNGAAGAQFDIAMLEALPRRVAKVTTPWAEGVNAFEGPLARAVLQAVGAKGSKLRITALNDYSAEVPFEDFMKFDVILALKKNDAYLPVRHQGPIFVIYPFDTNPDLYNEVYFGRSVWQVKSIEVH</sequence>
<evidence type="ECO:0000313" key="3">
    <source>
        <dbReference type="EMBL" id="QQP91533.1"/>
    </source>
</evidence>
<dbReference type="Pfam" id="PF00174">
    <property type="entry name" value="Oxidored_molyb"/>
    <property type="match status" value="1"/>
</dbReference>
<evidence type="ECO:0000259" key="2">
    <source>
        <dbReference type="Pfam" id="PF00174"/>
    </source>
</evidence>
<evidence type="ECO:0000313" key="4">
    <source>
        <dbReference type="Proteomes" id="UP000595197"/>
    </source>
</evidence>
<feature type="signal peptide" evidence="1">
    <location>
        <begin position="1"/>
        <end position="28"/>
    </location>
</feature>
<gene>
    <name evidence="3" type="ORF">IGS68_10130</name>
</gene>
<keyword evidence="1" id="KW-0732">Signal</keyword>
<feature type="chain" id="PRO_5047309672" evidence="1">
    <location>
        <begin position="29"/>
        <end position="174"/>
    </location>
</feature>
<dbReference type="InterPro" id="IPR036374">
    <property type="entry name" value="OxRdtase_Mopterin-bd_sf"/>
</dbReference>